<dbReference type="Proteomes" id="UP000004947">
    <property type="component" value="Unassembled WGS sequence"/>
</dbReference>
<dbReference type="EMBL" id="ABCK01000035">
    <property type="protein sequence ID" value="EDM25165.1"/>
    <property type="molecule type" value="Genomic_DNA"/>
</dbReference>
<reference evidence="1 2" key="1">
    <citation type="journal article" date="2010" name="J. Bacteriol.">
        <title>Genome sequence of Lentisphaera araneosa HTCC2155T, the type species of the order Lentisphaerales in the phylum Lentisphaerae.</title>
        <authorList>
            <person name="Thrash J.C."/>
            <person name="Cho J.C."/>
            <person name="Vergin K.L."/>
            <person name="Morris R.M."/>
            <person name="Giovannoni S.J."/>
        </authorList>
    </citation>
    <scope>NUCLEOTIDE SEQUENCE [LARGE SCALE GENOMIC DNA]</scope>
    <source>
        <strain evidence="1 2">HTCC2155</strain>
    </source>
</reference>
<protein>
    <submittedName>
        <fullName evidence="1">Uncharacterized protein</fullName>
    </submittedName>
</protein>
<dbReference type="RefSeq" id="WP_007281041.1">
    <property type="nucleotide sequence ID" value="NZ_ABCK01000035.1"/>
</dbReference>
<dbReference type="STRING" id="313628.LNTAR_24606"/>
<sequence>MIFHLKNINFYLNIRAKYLPFFLHINLGGVKMNLSRFIITIIVISLSFQSLIAADFKPWSIQKYKQFTEAIKNKKIELPVADSEGSGKLFDQVVDLRNLAFMRSSKITTRKRIEVGEQIAKEAFFLMKQYVKAYNEEKRRDLQLSVVKMNLFYGEAQLAVVSTFIEHSKKHRTKDKVAHNKLVNQIKDHLHHVGVKLIKECDRDNYTDECRLLMAKMLYKNIRKFSYFYTPEEKSLLKSQLAALSEKSLNTEVQEYFTKTVLKIK</sequence>
<organism evidence="1 2">
    <name type="scientific">Lentisphaera araneosa HTCC2155</name>
    <dbReference type="NCBI Taxonomy" id="313628"/>
    <lineage>
        <taxon>Bacteria</taxon>
        <taxon>Pseudomonadati</taxon>
        <taxon>Lentisphaerota</taxon>
        <taxon>Lentisphaeria</taxon>
        <taxon>Lentisphaerales</taxon>
        <taxon>Lentisphaeraceae</taxon>
        <taxon>Lentisphaera</taxon>
    </lineage>
</organism>
<keyword evidence="2" id="KW-1185">Reference proteome</keyword>
<accession>A6DT92</accession>
<comment type="caution">
    <text evidence="1">The sequence shown here is derived from an EMBL/GenBank/DDBJ whole genome shotgun (WGS) entry which is preliminary data.</text>
</comment>
<evidence type="ECO:0000313" key="2">
    <source>
        <dbReference type="Proteomes" id="UP000004947"/>
    </source>
</evidence>
<dbReference type="AlphaFoldDB" id="A6DT92"/>
<name>A6DT92_9BACT</name>
<proteinExistence type="predicted"/>
<gene>
    <name evidence="1" type="ORF">LNTAR_24606</name>
</gene>
<evidence type="ECO:0000313" key="1">
    <source>
        <dbReference type="EMBL" id="EDM25165.1"/>
    </source>
</evidence>